<comment type="caution">
    <text evidence="1">The sequence shown here is derived from an EMBL/GenBank/DDBJ whole genome shotgun (WGS) entry which is preliminary data.</text>
</comment>
<evidence type="ECO:0008006" key="3">
    <source>
        <dbReference type="Google" id="ProtNLM"/>
    </source>
</evidence>
<protein>
    <recommendedName>
        <fullName evidence="3">Coat protein</fullName>
    </recommendedName>
</protein>
<dbReference type="InterPro" id="IPR025953">
    <property type="entry name" value="YlbD_coat"/>
</dbReference>
<dbReference type="eggNOG" id="ENOG5032UYM">
    <property type="taxonomic scope" value="Bacteria"/>
</dbReference>
<gene>
    <name evidence="1" type="ORF">JCM21714_720</name>
</gene>
<sequence length="130" mass="15321">MNNASHPSVQQFKDFIHAHPPLIKKIRQGDLNLQETYEKFVLLGKEDPSWEQYKNNTDAKSEENDSSNQLYQKLWKHIGQLDVNQVENHINDLNGAIDNILVLINQFKQYRNNQMSSSTQNDQFFYRPKD</sequence>
<dbReference type="OrthoDB" id="1655540at2"/>
<dbReference type="STRING" id="1298598.JCM21714_720"/>
<organism evidence="1 2">
    <name type="scientific">Gracilibacillus boraciitolerans JCM 21714</name>
    <dbReference type="NCBI Taxonomy" id="1298598"/>
    <lineage>
        <taxon>Bacteria</taxon>
        <taxon>Bacillati</taxon>
        <taxon>Bacillota</taxon>
        <taxon>Bacilli</taxon>
        <taxon>Bacillales</taxon>
        <taxon>Bacillaceae</taxon>
        <taxon>Gracilibacillus</taxon>
    </lineage>
</organism>
<proteinExistence type="predicted"/>
<dbReference type="Pfam" id="PF14071">
    <property type="entry name" value="YlbD_coat"/>
    <property type="match status" value="1"/>
</dbReference>
<dbReference type="Proteomes" id="UP000019102">
    <property type="component" value="Unassembled WGS sequence"/>
</dbReference>
<reference evidence="1 2" key="1">
    <citation type="journal article" date="2014" name="Genome Announc.">
        <title>Draft Genome Sequence of the Boron-Tolerant and Moderately Halotolerant Bacterium Gracilibacillus boraciitolerans JCM 21714T.</title>
        <authorList>
            <person name="Ahmed I."/>
            <person name="Oshima K."/>
            <person name="Suda W."/>
            <person name="Kitamura K."/>
            <person name="Iida T."/>
            <person name="Ohmori Y."/>
            <person name="Fujiwara T."/>
            <person name="Hattori M."/>
            <person name="Ohkuma M."/>
        </authorList>
    </citation>
    <scope>NUCLEOTIDE SEQUENCE [LARGE SCALE GENOMIC DNA]</scope>
    <source>
        <strain evidence="1 2">JCM 21714</strain>
    </source>
</reference>
<dbReference type="RefSeq" id="WP_035721645.1">
    <property type="nucleotide sequence ID" value="NZ_BAVS01000001.1"/>
</dbReference>
<name>W4VG73_9BACI</name>
<keyword evidence="2" id="KW-1185">Reference proteome</keyword>
<evidence type="ECO:0000313" key="2">
    <source>
        <dbReference type="Proteomes" id="UP000019102"/>
    </source>
</evidence>
<dbReference type="AlphaFoldDB" id="W4VG73"/>
<dbReference type="EMBL" id="BAVS01000001">
    <property type="protein sequence ID" value="GAE91764.1"/>
    <property type="molecule type" value="Genomic_DNA"/>
</dbReference>
<accession>W4VG73</accession>
<evidence type="ECO:0000313" key="1">
    <source>
        <dbReference type="EMBL" id="GAE91764.1"/>
    </source>
</evidence>